<comment type="caution">
    <text evidence="1">The sequence shown here is derived from an EMBL/GenBank/DDBJ whole genome shotgun (WGS) entry which is preliminary data.</text>
</comment>
<gene>
    <name evidence="1" type="ORF">D0435_10970</name>
</gene>
<reference evidence="1 2" key="1">
    <citation type="submission" date="2018-08" db="EMBL/GenBank/DDBJ databases">
        <title>Murine metabolic-syndrome-specific gut microbial biobank.</title>
        <authorList>
            <person name="Liu C."/>
        </authorList>
    </citation>
    <scope>NUCLEOTIDE SEQUENCE [LARGE SCALE GENOMIC DNA]</scope>
    <source>
        <strain evidence="1 2">28</strain>
    </source>
</reference>
<evidence type="ECO:0000313" key="1">
    <source>
        <dbReference type="EMBL" id="NBH62174.1"/>
    </source>
</evidence>
<keyword evidence="2" id="KW-1185">Reference proteome</keyword>
<proteinExistence type="predicted"/>
<dbReference type="AlphaFoldDB" id="A0A845QL66"/>
<dbReference type="InterPro" id="IPR038559">
    <property type="entry name" value="XkdN-like_sf"/>
</dbReference>
<dbReference type="RefSeq" id="WP_160202460.1">
    <property type="nucleotide sequence ID" value="NZ_QXWK01000020.1"/>
</dbReference>
<protein>
    <recommendedName>
        <fullName evidence="3">Phage XkdN-like protein</fullName>
    </recommendedName>
</protein>
<evidence type="ECO:0000313" key="2">
    <source>
        <dbReference type="Proteomes" id="UP000446866"/>
    </source>
</evidence>
<name>A0A845QL66_9FIRM</name>
<accession>A0A845QL66</accession>
<evidence type="ECO:0008006" key="3">
    <source>
        <dbReference type="Google" id="ProtNLM"/>
    </source>
</evidence>
<dbReference type="Pfam" id="PF08890">
    <property type="entry name" value="Phage_TAC_5"/>
    <property type="match status" value="1"/>
</dbReference>
<dbReference type="Proteomes" id="UP000446866">
    <property type="component" value="Unassembled WGS sequence"/>
</dbReference>
<sequence>MSEFSRFMKQNQIKKENTTYPATESLVDEDGKALLWEIRPITTSMNDGIVDECSYEVQVTGKPGLYRTKVNQSKLKAKVICASVVYPNLHDKKLQDSYGVSSDIELIKEMIPTSGEYNRFVEFINDFNGFTSMQEDVDEAKN</sequence>
<dbReference type="InterPro" id="IPR014986">
    <property type="entry name" value="XkdN-like"/>
</dbReference>
<dbReference type="EMBL" id="QXWK01000020">
    <property type="protein sequence ID" value="NBH62174.1"/>
    <property type="molecule type" value="Genomic_DNA"/>
</dbReference>
<organism evidence="1 2">
    <name type="scientific">Anaerotruncus colihominis</name>
    <dbReference type="NCBI Taxonomy" id="169435"/>
    <lineage>
        <taxon>Bacteria</taxon>
        <taxon>Bacillati</taxon>
        <taxon>Bacillota</taxon>
        <taxon>Clostridia</taxon>
        <taxon>Eubacteriales</taxon>
        <taxon>Oscillospiraceae</taxon>
        <taxon>Anaerotruncus</taxon>
    </lineage>
</organism>
<dbReference type="Gene3D" id="3.30.2220.30">
    <property type="match status" value="1"/>
</dbReference>